<feature type="compositionally biased region" description="Low complexity" evidence="1">
    <location>
        <begin position="251"/>
        <end position="275"/>
    </location>
</feature>
<feature type="region of interest" description="Disordered" evidence="1">
    <location>
        <begin position="1"/>
        <end position="33"/>
    </location>
</feature>
<feature type="compositionally biased region" description="Low complexity" evidence="1">
    <location>
        <begin position="1"/>
        <end position="16"/>
    </location>
</feature>
<feature type="region of interest" description="Disordered" evidence="1">
    <location>
        <begin position="915"/>
        <end position="957"/>
    </location>
</feature>
<protein>
    <submittedName>
        <fullName evidence="2">Uncharacterized protein</fullName>
    </submittedName>
</protein>
<dbReference type="Proteomes" id="UP000650467">
    <property type="component" value="Unassembled WGS sequence"/>
</dbReference>
<feature type="compositionally biased region" description="Low complexity" evidence="1">
    <location>
        <begin position="143"/>
        <end position="172"/>
    </location>
</feature>
<feature type="compositionally biased region" description="Acidic residues" evidence="1">
    <location>
        <begin position="112"/>
        <end position="126"/>
    </location>
</feature>
<feature type="region of interest" description="Disordered" evidence="1">
    <location>
        <begin position="244"/>
        <end position="371"/>
    </location>
</feature>
<dbReference type="OrthoDB" id="10680843at2759"/>
<feature type="region of interest" description="Disordered" evidence="1">
    <location>
        <begin position="111"/>
        <end position="193"/>
    </location>
</feature>
<reference evidence="2" key="1">
    <citation type="journal article" date="2020" name="bioRxiv">
        <title>Comparative genomics of Chlamydomonas.</title>
        <authorList>
            <person name="Craig R.J."/>
            <person name="Hasan A.R."/>
            <person name="Ness R.W."/>
            <person name="Keightley P.D."/>
        </authorList>
    </citation>
    <scope>NUCLEOTIDE SEQUENCE</scope>
    <source>
        <strain evidence="2">SAG 7.73</strain>
    </source>
</reference>
<feature type="region of interest" description="Disordered" evidence="1">
    <location>
        <begin position="758"/>
        <end position="783"/>
    </location>
</feature>
<sequence length="1288" mass="124650">MSAQSPRAAPWPSSAAEEGRVALSSPRTAKAKSVIATVEHKRRDHAAAEKKVTMDGAADVFRHALRTHAANMADHVNMVAGVGPTQRQLPRKTSARVQYEDVTAAVAIHEYELDEEAEEGQDDSGDEGSFTRPHVPALRLPGADTAPTEAAAAAHLQQHTTSTWASARESAAPPSPRRHLPAASASPTPAPAAAAPAAVGGAAAAGGGSTNADCCCGDTAADAGGSSQPHVPRTEQLLLALKKCSGNRSGPGAAHAAPTRSATTPTALPSVQSPQPQAPPPRQAVAAVGDGNQDACAAPAASTSTAGTSNVAAPLSPRPMTSPSGGVYSPAGGGGGGGGKRWSQPGATAPPPGYPSIPPSAAATNVVSRSLTPRQMQQALAAMTNTGSHGGAAAAAAAAAVTLAPARSAASFTAAAAGGCQRPTLTQLFPEGAEGAVSGLGEPAGVERDMTAKGDDGGGITAQRSASHSFSGPALRRPPQRRGSMVLLPSGGVAGMPSSSSQALRPTLARANLARLARRSDTSSELHSYNPETAYPASVGGSGPTSPVSPVKAAGGASGGGGAHRGLRAAAEALFSKITRSPARGAAAGAQDWCFGPDDTGSSGQPPRSPSALRYASGTVGAAAGAAAGAASPFATAAASTSAYVGRSVSSGPTSPIAQPGTSSSGNLFAGMATAYTAAAVGAGGAQGSGEGAAGGTAAGGATSLRARVAPPSPLQVAVAQQSGEACWFVERTASAVLAGGGASSAYSASSSGRRLLPTPSALSATPAAAGGGGSYTSSSAAASPSGSRGMPCLFPSLLQPPAVAASATSATFLSVTPLAAGAPPSPGGVVPLAAIAPAPAGTATAAATASAGPAATAAESSDADCVSAPLQVLQPTPPSPTALRRGRVRASASCYAAAAPGVATAESYSAFAQKPRPLDTGNDTSPAHVQPPQPPPTLPEAPHAASVRGQPTPPAAAQPLLAEYSSVATAAASCAGHAQSGTATAMASVPLDVSPPQPPRPLLPDAQQHADAAFAFQQHPGASAGEARTAGDVARRAHESSQQARAHVMLASTTPGDHSSSPTAGSGGLLSLSGPAAIAAPAAAPAAAAAWPAPMTVAVAAAVTASATAAAPAAATPDEDANPSLLLSSSTSCTEALQLESLSCWAGALCDAAFASDRVCGPPPAVRSVHSFERTAWVARSREESLGRAPGPTAAAVLLLPATGRANAAEAVMVLGGEGEGEAAAGDVAAGQAPAAGVDDVTAACTAGGGATAISAAATAGNIRSGIMSRMKRALLPGSDSSSNCSD</sequence>
<feature type="compositionally biased region" description="Pro residues" evidence="1">
    <location>
        <begin position="348"/>
        <end position="358"/>
    </location>
</feature>
<comment type="caution">
    <text evidence="2">The sequence shown here is derived from an EMBL/GenBank/DDBJ whole genome shotgun (WGS) entry which is preliminary data.</text>
</comment>
<feature type="compositionally biased region" description="Pro residues" evidence="1">
    <location>
        <begin position="930"/>
        <end position="940"/>
    </location>
</feature>
<organism evidence="2 3">
    <name type="scientific">Chlamydomonas incerta</name>
    <dbReference type="NCBI Taxonomy" id="51695"/>
    <lineage>
        <taxon>Eukaryota</taxon>
        <taxon>Viridiplantae</taxon>
        <taxon>Chlorophyta</taxon>
        <taxon>core chlorophytes</taxon>
        <taxon>Chlorophyceae</taxon>
        <taxon>CS clade</taxon>
        <taxon>Chlamydomonadales</taxon>
        <taxon>Chlamydomonadaceae</taxon>
        <taxon>Chlamydomonas</taxon>
    </lineage>
</organism>
<proteinExistence type="predicted"/>
<feature type="compositionally biased region" description="Low complexity" evidence="1">
    <location>
        <begin position="758"/>
        <end position="769"/>
    </location>
</feature>
<feature type="region of interest" description="Disordered" evidence="1">
    <location>
        <begin position="1021"/>
        <end position="1046"/>
    </location>
</feature>
<feature type="region of interest" description="Disordered" evidence="1">
    <location>
        <begin position="519"/>
        <end position="564"/>
    </location>
</feature>
<dbReference type="EMBL" id="JAEHOC010000003">
    <property type="protein sequence ID" value="KAG2443461.1"/>
    <property type="molecule type" value="Genomic_DNA"/>
</dbReference>
<evidence type="ECO:0000313" key="3">
    <source>
        <dbReference type="Proteomes" id="UP000650467"/>
    </source>
</evidence>
<feature type="region of interest" description="Disordered" evidence="1">
    <location>
        <begin position="589"/>
        <end position="614"/>
    </location>
</feature>
<feature type="region of interest" description="Disordered" evidence="1">
    <location>
        <begin position="450"/>
        <end position="484"/>
    </location>
</feature>
<feature type="compositionally biased region" description="Low complexity" evidence="1">
    <location>
        <begin position="181"/>
        <end position="193"/>
    </location>
</feature>
<evidence type="ECO:0000313" key="2">
    <source>
        <dbReference type="EMBL" id="KAG2443461.1"/>
    </source>
</evidence>
<accession>A0A835TG26</accession>
<feature type="compositionally biased region" description="Low complexity" evidence="1">
    <location>
        <begin position="295"/>
        <end position="313"/>
    </location>
</feature>
<name>A0A835TG26_CHLIN</name>
<feature type="compositionally biased region" description="Low complexity" evidence="1">
    <location>
        <begin position="544"/>
        <end position="555"/>
    </location>
</feature>
<feature type="compositionally biased region" description="Gly residues" evidence="1">
    <location>
        <begin position="331"/>
        <end position="340"/>
    </location>
</feature>
<evidence type="ECO:0000256" key="1">
    <source>
        <dbReference type="SAM" id="MobiDB-lite"/>
    </source>
</evidence>
<keyword evidence="3" id="KW-1185">Reference proteome</keyword>
<gene>
    <name evidence="2" type="ORF">HXX76_001818</name>
</gene>